<dbReference type="AlphaFoldDB" id="A0A382HWW6"/>
<accession>A0A382HWW6</accession>
<protein>
    <recommendedName>
        <fullName evidence="3">Major facilitator superfamily (MFS) profile domain-containing protein</fullName>
    </recommendedName>
</protein>
<sequence>HGMMVPLRPIIAGRLFGIGNLGSIWGAIDGAVVATGVVGPIYMGWTFDTFGTYVPSFYILAAILSTAIPTVSVAFKRGNNSKPSIEKGDPTVNV</sequence>
<keyword evidence="1" id="KW-1133">Transmembrane helix</keyword>
<evidence type="ECO:0000313" key="2">
    <source>
        <dbReference type="EMBL" id="SVB91788.1"/>
    </source>
</evidence>
<dbReference type="SUPFAM" id="SSF103473">
    <property type="entry name" value="MFS general substrate transporter"/>
    <property type="match status" value="1"/>
</dbReference>
<dbReference type="EMBL" id="UINC01063788">
    <property type="protein sequence ID" value="SVB91788.1"/>
    <property type="molecule type" value="Genomic_DNA"/>
</dbReference>
<dbReference type="InterPro" id="IPR036259">
    <property type="entry name" value="MFS_trans_sf"/>
</dbReference>
<keyword evidence="1" id="KW-0472">Membrane</keyword>
<feature type="transmembrane region" description="Helical" evidence="1">
    <location>
        <begin position="21"/>
        <end position="45"/>
    </location>
</feature>
<feature type="non-terminal residue" evidence="2">
    <location>
        <position position="1"/>
    </location>
</feature>
<evidence type="ECO:0000256" key="1">
    <source>
        <dbReference type="SAM" id="Phobius"/>
    </source>
</evidence>
<organism evidence="2">
    <name type="scientific">marine metagenome</name>
    <dbReference type="NCBI Taxonomy" id="408172"/>
    <lineage>
        <taxon>unclassified sequences</taxon>
        <taxon>metagenomes</taxon>
        <taxon>ecological metagenomes</taxon>
    </lineage>
</organism>
<evidence type="ECO:0008006" key="3">
    <source>
        <dbReference type="Google" id="ProtNLM"/>
    </source>
</evidence>
<reference evidence="2" key="1">
    <citation type="submission" date="2018-05" db="EMBL/GenBank/DDBJ databases">
        <authorList>
            <person name="Lanie J.A."/>
            <person name="Ng W.-L."/>
            <person name="Kazmierczak K.M."/>
            <person name="Andrzejewski T.M."/>
            <person name="Davidsen T.M."/>
            <person name="Wayne K.J."/>
            <person name="Tettelin H."/>
            <person name="Glass J.I."/>
            <person name="Rusch D."/>
            <person name="Podicherti R."/>
            <person name="Tsui H.-C.T."/>
            <person name="Winkler M.E."/>
        </authorList>
    </citation>
    <scope>NUCLEOTIDE SEQUENCE</scope>
</reference>
<keyword evidence="1" id="KW-0812">Transmembrane</keyword>
<name>A0A382HWW6_9ZZZZ</name>
<proteinExistence type="predicted"/>
<feature type="transmembrane region" description="Helical" evidence="1">
    <location>
        <begin position="57"/>
        <end position="75"/>
    </location>
</feature>
<gene>
    <name evidence="2" type="ORF">METZ01_LOCUS244642</name>
</gene>